<protein>
    <recommendedName>
        <fullName evidence="6">Clp R domain-containing protein</fullName>
    </recommendedName>
</protein>
<dbReference type="Pfam" id="PF07724">
    <property type="entry name" value="AAA_2"/>
    <property type="match status" value="1"/>
</dbReference>
<dbReference type="FunFam" id="3.40.50.300:FF:000025">
    <property type="entry name" value="ATP-dependent Clp protease subunit"/>
    <property type="match status" value="1"/>
</dbReference>
<dbReference type="SUPFAM" id="SSF81923">
    <property type="entry name" value="Double Clp-N motif"/>
    <property type="match status" value="1"/>
</dbReference>
<evidence type="ECO:0000256" key="4">
    <source>
        <dbReference type="ARBA" id="ARBA00023186"/>
    </source>
</evidence>
<dbReference type="GO" id="GO:0005524">
    <property type="term" value="F:ATP binding"/>
    <property type="evidence" value="ECO:0007669"/>
    <property type="project" value="UniProtKB-KW"/>
</dbReference>
<dbReference type="PANTHER" id="PTHR11638">
    <property type="entry name" value="ATP-DEPENDENT CLP PROTEASE"/>
    <property type="match status" value="1"/>
</dbReference>
<dbReference type="InterPro" id="IPR018368">
    <property type="entry name" value="ClpA/B_CS1"/>
</dbReference>
<reference evidence="7 8" key="1">
    <citation type="journal article" date="2016" name="Nat. Commun.">
        <title>Thousands of microbial genomes shed light on interconnected biogeochemical processes in an aquifer system.</title>
        <authorList>
            <person name="Anantharaman K."/>
            <person name="Brown C.T."/>
            <person name="Hug L.A."/>
            <person name="Sharon I."/>
            <person name="Castelle C.J."/>
            <person name="Probst A.J."/>
            <person name="Thomas B.C."/>
            <person name="Singh A."/>
            <person name="Wilkins M.J."/>
            <person name="Karaoz U."/>
            <person name="Brodie E.L."/>
            <person name="Williams K.H."/>
            <person name="Hubbard S.S."/>
            <person name="Banfield J.F."/>
        </authorList>
    </citation>
    <scope>NUCLEOTIDE SEQUENCE [LARGE SCALE GENOMIC DNA]</scope>
</reference>
<keyword evidence="1 5" id="KW-0677">Repeat</keyword>
<evidence type="ECO:0000256" key="2">
    <source>
        <dbReference type="ARBA" id="ARBA00022741"/>
    </source>
</evidence>
<dbReference type="SMART" id="SM00382">
    <property type="entry name" value="AAA"/>
    <property type="match status" value="2"/>
</dbReference>
<dbReference type="Pfam" id="PF00004">
    <property type="entry name" value="AAA"/>
    <property type="match status" value="1"/>
</dbReference>
<dbReference type="InterPro" id="IPR041546">
    <property type="entry name" value="ClpA/ClpB_AAA_lid"/>
</dbReference>
<comment type="caution">
    <text evidence="7">The sequence shown here is derived from an EMBL/GenBank/DDBJ whole genome shotgun (WGS) entry which is preliminary data.</text>
</comment>
<dbReference type="Gene3D" id="3.40.50.300">
    <property type="entry name" value="P-loop containing nucleotide triphosphate hydrolases"/>
    <property type="match status" value="2"/>
</dbReference>
<accession>A0A1G1Y2J3</accession>
<dbReference type="InterPro" id="IPR001270">
    <property type="entry name" value="ClpA/B"/>
</dbReference>
<evidence type="ECO:0000259" key="6">
    <source>
        <dbReference type="PROSITE" id="PS51903"/>
    </source>
</evidence>
<dbReference type="Gene3D" id="4.10.860.10">
    <property type="entry name" value="UVR domain"/>
    <property type="match status" value="1"/>
</dbReference>
<dbReference type="AlphaFoldDB" id="A0A1G1Y2J3"/>
<evidence type="ECO:0000256" key="5">
    <source>
        <dbReference type="PROSITE-ProRule" id="PRU01251"/>
    </source>
</evidence>
<keyword evidence="2" id="KW-0547">Nucleotide-binding</keyword>
<dbReference type="InterPro" id="IPR036628">
    <property type="entry name" value="Clp_N_dom_sf"/>
</dbReference>
<dbReference type="InterPro" id="IPR019489">
    <property type="entry name" value="Clp_ATPase_C"/>
</dbReference>
<feature type="domain" description="Clp R" evidence="6">
    <location>
        <begin position="5"/>
        <end position="145"/>
    </location>
</feature>
<gene>
    <name evidence="7" type="ORF">A2840_00890</name>
</gene>
<dbReference type="Pfam" id="PF10431">
    <property type="entry name" value="ClpB_D2-small"/>
    <property type="match status" value="1"/>
</dbReference>
<proteinExistence type="predicted"/>
<dbReference type="GO" id="GO:0016887">
    <property type="term" value="F:ATP hydrolysis activity"/>
    <property type="evidence" value="ECO:0007669"/>
    <property type="project" value="InterPro"/>
</dbReference>
<dbReference type="GO" id="GO:0005737">
    <property type="term" value="C:cytoplasm"/>
    <property type="evidence" value="ECO:0007669"/>
    <property type="project" value="TreeGrafter"/>
</dbReference>
<dbReference type="EMBL" id="MHIG01000033">
    <property type="protein sequence ID" value="OGY46404.1"/>
    <property type="molecule type" value="Genomic_DNA"/>
</dbReference>
<dbReference type="CDD" id="cd00009">
    <property type="entry name" value="AAA"/>
    <property type="match status" value="1"/>
</dbReference>
<sequence length="833" mass="92675">MYNPFEKFSTHSRRALKYAFGAALSGGQRAVRPEHILYGISQQRGSVGAEILNRLKLTGNHFKTLTGSETKPSNRITQVGLTSTSRRLLEKAMLLASISHHRYIGTEHLLAAALEIEYPLLDIFFNEQHINRTVLKKQVQAILNSTSKFPDLTNWLDSVSNPGSGDELNLEPLSPFGQAGVRQPNALEFFATELTDEDLQKNIDPVIGRQDEISRLIQILSRRQKNNPILLGDPGVGKTAIVEGLAKQIIQGNVPEVLLGKKIFALDLSLVVAGTSFRGEFENRLKQIIAECKRNPDIILFIDEIHNITGAGSATGSMDAANILKPSLSRGEIRCIGATTTEDYKRHFESDAALERRFQPIYVNQPTIEKTIEILRGIKNNYELFHQVAIHDEALIAAAHLSERYLPDRFLPDKAIDLIDEAASKIKIEQTGDESLKKIMQLERKLRDISDKKHQRVEHEKYASALDFKLQEQKINEQVAALKTERLTTQQSTLGQITKAEIVGVVARITGIPSSDLLLEERKALLKLEQSLARYIVGQKEALSTLAEAIRRSRAGIGDTQRPIGSFIFLGPSGVGKTETAKMLAQYVFGSAESLIRIDMSEFAESFNISKLIGAPAGYVGYKEGAKLTDAVKRRPYAVVLFDEIEKAHPQVFNLLLSALEDGFITDATGKKINFRNTIIILTSNIGSEEFNQNAAIGFNATSDVDRSKADQQFDTVRAGVIKRLNQRFAPEFLNRIDHIIVFKPLTKNEVATIVKRQLQQLQERLARQNITLVIEPEVAHYVAKVSYAPETGARAVRKIIQNEIENNIAKHVLATNPKQLTVSVSHNSLVVS</sequence>
<dbReference type="Pfam" id="PF17871">
    <property type="entry name" value="AAA_lid_9"/>
    <property type="match status" value="1"/>
</dbReference>
<dbReference type="PRINTS" id="PR00300">
    <property type="entry name" value="CLPPROTEASEA"/>
</dbReference>
<dbReference type="InterPro" id="IPR003959">
    <property type="entry name" value="ATPase_AAA_core"/>
</dbReference>
<dbReference type="Gene3D" id="1.10.1780.10">
    <property type="entry name" value="Clp, N-terminal domain"/>
    <property type="match status" value="1"/>
</dbReference>
<dbReference type="Proteomes" id="UP000178385">
    <property type="component" value="Unassembled WGS sequence"/>
</dbReference>
<evidence type="ECO:0000313" key="8">
    <source>
        <dbReference type="Proteomes" id="UP000178385"/>
    </source>
</evidence>
<dbReference type="InterPro" id="IPR027417">
    <property type="entry name" value="P-loop_NTPase"/>
</dbReference>
<dbReference type="CDD" id="cd19499">
    <property type="entry name" value="RecA-like_ClpB_Hsp104-like"/>
    <property type="match status" value="1"/>
</dbReference>
<dbReference type="PANTHER" id="PTHR11638:SF18">
    <property type="entry name" value="HEAT SHOCK PROTEIN 104"/>
    <property type="match status" value="1"/>
</dbReference>
<dbReference type="Gene3D" id="1.10.8.60">
    <property type="match status" value="2"/>
</dbReference>
<dbReference type="SUPFAM" id="SSF52540">
    <property type="entry name" value="P-loop containing nucleoside triphosphate hydrolases"/>
    <property type="match status" value="2"/>
</dbReference>
<evidence type="ECO:0000313" key="7">
    <source>
        <dbReference type="EMBL" id="OGY46404.1"/>
    </source>
</evidence>
<dbReference type="InterPro" id="IPR050130">
    <property type="entry name" value="ClpA_ClpB"/>
</dbReference>
<name>A0A1G1Y2J3_9BACT</name>
<dbReference type="PROSITE" id="PS51903">
    <property type="entry name" value="CLP_R"/>
    <property type="match status" value="1"/>
</dbReference>
<evidence type="ECO:0000256" key="3">
    <source>
        <dbReference type="ARBA" id="ARBA00022840"/>
    </source>
</evidence>
<dbReference type="GO" id="GO:0034605">
    <property type="term" value="P:cellular response to heat"/>
    <property type="evidence" value="ECO:0007669"/>
    <property type="project" value="TreeGrafter"/>
</dbReference>
<evidence type="ECO:0000256" key="1">
    <source>
        <dbReference type="ARBA" id="ARBA00022737"/>
    </source>
</evidence>
<dbReference type="PROSITE" id="PS00870">
    <property type="entry name" value="CLPAB_1"/>
    <property type="match status" value="1"/>
</dbReference>
<organism evidence="7 8">
    <name type="scientific">Candidatus Buchananbacteria bacterium RIFCSPHIGHO2_01_FULL_47_11b</name>
    <dbReference type="NCBI Taxonomy" id="1797537"/>
    <lineage>
        <taxon>Bacteria</taxon>
        <taxon>Candidatus Buchananiibacteriota</taxon>
    </lineage>
</organism>
<dbReference type="Pfam" id="PF02861">
    <property type="entry name" value="Clp_N"/>
    <property type="match status" value="1"/>
</dbReference>
<keyword evidence="4" id="KW-0143">Chaperone</keyword>
<keyword evidence="3" id="KW-0067">ATP-binding</keyword>
<dbReference type="InterPro" id="IPR003593">
    <property type="entry name" value="AAA+_ATPase"/>
</dbReference>
<dbReference type="InterPro" id="IPR004176">
    <property type="entry name" value="Clp_R_N"/>
</dbReference>
<dbReference type="SMART" id="SM01086">
    <property type="entry name" value="ClpB_D2-small"/>
    <property type="match status" value="1"/>
</dbReference>